<proteinExistence type="predicted"/>
<dbReference type="AlphaFoldDB" id="A0A4R4XX28"/>
<dbReference type="EMBL" id="SMKQ01000207">
    <property type="protein sequence ID" value="TDD36106.1"/>
    <property type="molecule type" value="Genomic_DNA"/>
</dbReference>
<organism evidence="1 2">
    <name type="scientific">Nonomuraea terrae</name>
    <dbReference type="NCBI Taxonomy" id="2530383"/>
    <lineage>
        <taxon>Bacteria</taxon>
        <taxon>Bacillati</taxon>
        <taxon>Actinomycetota</taxon>
        <taxon>Actinomycetes</taxon>
        <taxon>Streptosporangiales</taxon>
        <taxon>Streptosporangiaceae</taxon>
        <taxon>Nonomuraea</taxon>
    </lineage>
</organism>
<dbReference type="GO" id="GO:0003676">
    <property type="term" value="F:nucleic acid binding"/>
    <property type="evidence" value="ECO:0007669"/>
    <property type="project" value="InterPro"/>
</dbReference>
<accession>A0A4R4XX28</accession>
<sequence>MTKYVYLDTEETHLDTEFGHLWEAAFIVRDTDFLDGGDLEFWWQVRPDLTTADPKALQISKYYDRSLVSHLQVGLGVQLTCGTEFDDTPEGTVTKNVTAADIALQMAYHLDGATIVANNPRHDRDFLRAFLHANGQAFTASHRMDDVRAMMKGYVYGRLAAAGGKVDEAFTGEAAHHVRDWLEGATDVLAWEIVGVHQDPATKHTALGDARCVRDVADGITHGILR</sequence>
<dbReference type="InterPro" id="IPR036397">
    <property type="entry name" value="RNaseH_sf"/>
</dbReference>
<protein>
    <recommendedName>
        <fullName evidence="3">3'-5' exonuclease</fullName>
    </recommendedName>
</protein>
<reference evidence="1 2" key="1">
    <citation type="submission" date="2019-03" db="EMBL/GenBank/DDBJ databases">
        <title>Draft genome sequences of novel Actinobacteria.</title>
        <authorList>
            <person name="Sahin N."/>
            <person name="Ay H."/>
            <person name="Saygin H."/>
        </authorList>
    </citation>
    <scope>NUCLEOTIDE SEQUENCE [LARGE SCALE GENOMIC DNA]</scope>
    <source>
        <strain evidence="1 2">CH32</strain>
    </source>
</reference>
<name>A0A4R4XX28_9ACTN</name>
<evidence type="ECO:0000313" key="2">
    <source>
        <dbReference type="Proteomes" id="UP000295302"/>
    </source>
</evidence>
<dbReference type="OrthoDB" id="4762736at2"/>
<gene>
    <name evidence="1" type="ORF">E1286_38735</name>
</gene>
<comment type="caution">
    <text evidence="1">The sequence shown here is derived from an EMBL/GenBank/DDBJ whole genome shotgun (WGS) entry which is preliminary data.</text>
</comment>
<dbReference type="RefSeq" id="WP_132620912.1">
    <property type="nucleotide sequence ID" value="NZ_SMKQ01000207.1"/>
</dbReference>
<dbReference type="InterPro" id="IPR012337">
    <property type="entry name" value="RNaseH-like_sf"/>
</dbReference>
<keyword evidence="2" id="KW-1185">Reference proteome</keyword>
<dbReference type="SUPFAM" id="SSF53098">
    <property type="entry name" value="Ribonuclease H-like"/>
    <property type="match status" value="1"/>
</dbReference>
<evidence type="ECO:0008006" key="3">
    <source>
        <dbReference type="Google" id="ProtNLM"/>
    </source>
</evidence>
<dbReference type="Proteomes" id="UP000295302">
    <property type="component" value="Unassembled WGS sequence"/>
</dbReference>
<dbReference type="Gene3D" id="3.30.420.10">
    <property type="entry name" value="Ribonuclease H-like superfamily/Ribonuclease H"/>
    <property type="match status" value="1"/>
</dbReference>
<evidence type="ECO:0000313" key="1">
    <source>
        <dbReference type="EMBL" id="TDD36106.1"/>
    </source>
</evidence>